<keyword evidence="4 8" id="KW-0808">Transferase</keyword>
<dbReference type="EMBL" id="JAKKPZ010000263">
    <property type="protein sequence ID" value="KAI1697550.1"/>
    <property type="molecule type" value="Genomic_DNA"/>
</dbReference>
<keyword evidence="5" id="KW-0812">Transmembrane</keyword>
<sequence>MADTWEIVEHVRCIRGNVSEQDWVPATVTKIDYVGLCRLVIYVLSCNIPITSKKNNDKEKPPLYIDFGQRVMADLTLPYKEPVLTQVIPKSPDRKKRQMVMCISRVFAFEKWQLLVTALEVYKLLKVDLVVAHVNSVLTPIFQLMKAYETDGILAIRPGIRFPYLKNMNYDPNTEIEYSGQLMLAHECFYEFRESAEFIALLDWDDLLITTQYTSLGKAFHEAALHFPQAPYFLVNKLETTFMEQDKEPTRFSIRRLVEQGILTKFAYNNEKMVVRPKNIVAFWVHFTRSMPYDVKPKSVTLSNDYSIILHLARKSKKGGRDGYSHKYLSQLNLTALEENTYELFRRPAMRELIKSLPNATHYFDAISDCSRYMNALPTFAGGNSPCLSYTMCTFPKLSVRCVVADGEYRTKVVMPTTIYSIHTRIRSGFKERLNGCFDANE</sequence>
<evidence type="ECO:0000256" key="3">
    <source>
        <dbReference type="ARBA" id="ARBA00022676"/>
    </source>
</evidence>
<dbReference type="EC" id="2.4.1.-" evidence="8"/>
<evidence type="ECO:0000256" key="7">
    <source>
        <dbReference type="ARBA" id="ARBA00023136"/>
    </source>
</evidence>
<evidence type="ECO:0000256" key="5">
    <source>
        <dbReference type="ARBA" id="ARBA00022692"/>
    </source>
</evidence>
<evidence type="ECO:0000256" key="6">
    <source>
        <dbReference type="ARBA" id="ARBA00022989"/>
    </source>
</evidence>
<comment type="similarity">
    <text evidence="2 8">Belongs to the glycosyltransferase 92 family.</text>
</comment>
<proteinExistence type="inferred from homology"/>
<name>A0AAD4MMB3_9BILA</name>
<protein>
    <recommendedName>
        <fullName evidence="8">Glycosyltransferase family 92 protein</fullName>
        <ecNumber evidence="8">2.4.1.-</ecNumber>
    </recommendedName>
</protein>
<dbReference type="PANTHER" id="PTHR21645:SF22">
    <property type="entry name" value="GLYCOSYLTRANSFERASE FAMILY 92 PROTEIN"/>
    <property type="match status" value="1"/>
</dbReference>
<keyword evidence="7" id="KW-0472">Membrane</keyword>
<comment type="subcellular location">
    <subcellularLocation>
        <location evidence="1">Membrane</location>
        <topology evidence="1">Single-pass membrane protein</topology>
    </subcellularLocation>
</comment>
<dbReference type="GO" id="GO:0016757">
    <property type="term" value="F:glycosyltransferase activity"/>
    <property type="evidence" value="ECO:0007669"/>
    <property type="project" value="UniProtKB-UniRule"/>
</dbReference>
<comment type="caution">
    <text evidence="9">The sequence shown here is derived from an EMBL/GenBank/DDBJ whole genome shotgun (WGS) entry which is preliminary data.</text>
</comment>
<evidence type="ECO:0000256" key="4">
    <source>
        <dbReference type="ARBA" id="ARBA00022679"/>
    </source>
</evidence>
<evidence type="ECO:0000256" key="2">
    <source>
        <dbReference type="ARBA" id="ARBA00007647"/>
    </source>
</evidence>
<evidence type="ECO:0000256" key="8">
    <source>
        <dbReference type="RuleBase" id="RU366017"/>
    </source>
</evidence>
<dbReference type="PANTHER" id="PTHR21645">
    <property type="entry name" value="GLYCOSYLTRANSFERASE FAMILY 92 PROTEIN"/>
    <property type="match status" value="1"/>
</dbReference>
<gene>
    <name evidence="9" type="ORF">DdX_18437</name>
</gene>
<evidence type="ECO:0000313" key="10">
    <source>
        <dbReference type="Proteomes" id="UP001201812"/>
    </source>
</evidence>
<keyword evidence="3 8" id="KW-0328">Glycosyltransferase</keyword>
<evidence type="ECO:0000256" key="1">
    <source>
        <dbReference type="ARBA" id="ARBA00004167"/>
    </source>
</evidence>
<keyword evidence="10" id="KW-1185">Reference proteome</keyword>
<dbReference type="AlphaFoldDB" id="A0AAD4MMB3"/>
<dbReference type="GO" id="GO:0016020">
    <property type="term" value="C:membrane"/>
    <property type="evidence" value="ECO:0007669"/>
    <property type="project" value="UniProtKB-SubCell"/>
</dbReference>
<evidence type="ECO:0000313" key="9">
    <source>
        <dbReference type="EMBL" id="KAI1697550.1"/>
    </source>
</evidence>
<dbReference type="InterPro" id="IPR008166">
    <property type="entry name" value="Glyco_transf_92"/>
</dbReference>
<dbReference type="InterPro" id="IPR052012">
    <property type="entry name" value="GTase_92"/>
</dbReference>
<keyword evidence="6" id="KW-1133">Transmembrane helix</keyword>
<dbReference type="Proteomes" id="UP001201812">
    <property type="component" value="Unassembled WGS sequence"/>
</dbReference>
<reference evidence="9" key="1">
    <citation type="submission" date="2022-01" db="EMBL/GenBank/DDBJ databases">
        <title>Genome Sequence Resource for Two Populations of Ditylenchus destructor, the Migratory Endoparasitic Phytonematode.</title>
        <authorList>
            <person name="Zhang H."/>
            <person name="Lin R."/>
            <person name="Xie B."/>
        </authorList>
    </citation>
    <scope>NUCLEOTIDE SEQUENCE</scope>
    <source>
        <strain evidence="9">BazhouSP</strain>
    </source>
</reference>
<accession>A0AAD4MMB3</accession>
<organism evidence="9 10">
    <name type="scientific">Ditylenchus destructor</name>
    <dbReference type="NCBI Taxonomy" id="166010"/>
    <lineage>
        <taxon>Eukaryota</taxon>
        <taxon>Metazoa</taxon>
        <taxon>Ecdysozoa</taxon>
        <taxon>Nematoda</taxon>
        <taxon>Chromadorea</taxon>
        <taxon>Rhabditida</taxon>
        <taxon>Tylenchina</taxon>
        <taxon>Tylenchomorpha</taxon>
        <taxon>Sphaerularioidea</taxon>
        <taxon>Anguinidae</taxon>
        <taxon>Anguininae</taxon>
        <taxon>Ditylenchus</taxon>
    </lineage>
</organism>
<dbReference type="Pfam" id="PF01697">
    <property type="entry name" value="Glyco_transf_92"/>
    <property type="match status" value="1"/>
</dbReference>